<proteinExistence type="predicted"/>
<evidence type="ECO:0008006" key="3">
    <source>
        <dbReference type="Google" id="ProtNLM"/>
    </source>
</evidence>
<accession>A0A2Z7A4F8</accession>
<sequence length="289" mass="32470">MVAMFEALVASGLNGFLGCFSDIYEAALVEFFQNASVRDGQVISTVQGKLVEISEEVFARTFELPVEGLMDLNEVPKDLVFDARSVFSFNGEQLSTSCKKREMKFEFRLLCDILAKLISIKQVRTQRSLDDLKSELLFKIDNIAKASAEARDQQTQYIQNSIKSVRQEAQTQVDVLSRQWMSSLLLFEVKCYTSVRKHRKIISTFQPNWDSLFIISIGVVMPKRGKVIASVLSLLRMIKADQVGAVVAEVVVVMVAVKEETGVVLRRKYIPAAVEVFITAVEVVDQLDL</sequence>
<dbReference type="AlphaFoldDB" id="A0A2Z7A4F8"/>
<keyword evidence="2" id="KW-1185">Reference proteome</keyword>
<protein>
    <recommendedName>
        <fullName evidence="3">Dystroglycan-like</fullName>
    </recommendedName>
</protein>
<organism evidence="1 2">
    <name type="scientific">Dorcoceras hygrometricum</name>
    <dbReference type="NCBI Taxonomy" id="472368"/>
    <lineage>
        <taxon>Eukaryota</taxon>
        <taxon>Viridiplantae</taxon>
        <taxon>Streptophyta</taxon>
        <taxon>Embryophyta</taxon>
        <taxon>Tracheophyta</taxon>
        <taxon>Spermatophyta</taxon>
        <taxon>Magnoliopsida</taxon>
        <taxon>eudicotyledons</taxon>
        <taxon>Gunneridae</taxon>
        <taxon>Pentapetalae</taxon>
        <taxon>asterids</taxon>
        <taxon>lamiids</taxon>
        <taxon>Lamiales</taxon>
        <taxon>Gesneriaceae</taxon>
        <taxon>Didymocarpoideae</taxon>
        <taxon>Trichosporeae</taxon>
        <taxon>Loxocarpinae</taxon>
        <taxon>Dorcoceras</taxon>
    </lineage>
</organism>
<gene>
    <name evidence="1" type="ORF">F511_35924</name>
</gene>
<dbReference type="EMBL" id="KV019077">
    <property type="protein sequence ID" value="KZV16346.1"/>
    <property type="molecule type" value="Genomic_DNA"/>
</dbReference>
<dbReference type="OrthoDB" id="1839301at2759"/>
<reference evidence="1 2" key="1">
    <citation type="journal article" date="2015" name="Proc. Natl. Acad. Sci. U.S.A.">
        <title>The resurrection genome of Boea hygrometrica: A blueprint for survival of dehydration.</title>
        <authorList>
            <person name="Xiao L."/>
            <person name="Yang G."/>
            <person name="Zhang L."/>
            <person name="Yang X."/>
            <person name="Zhao S."/>
            <person name="Ji Z."/>
            <person name="Zhou Q."/>
            <person name="Hu M."/>
            <person name="Wang Y."/>
            <person name="Chen M."/>
            <person name="Xu Y."/>
            <person name="Jin H."/>
            <person name="Xiao X."/>
            <person name="Hu G."/>
            <person name="Bao F."/>
            <person name="Hu Y."/>
            <person name="Wan P."/>
            <person name="Li L."/>
            <person name="Deng X."/>
            <person name="Kuang T."/>
            <person name="Xiang C."/>
            <person name="Zhu J.K."/>
            <person name="Oliver M.J."/>
            <person name="He Y."/>
        </authorList>
    </citation>
    <scope>NUCLEOTIDE SEQUENCE [LARGE SCALE GENOMIC DNA]</scope>
    <source>
        <strain evidence="2">cv. XS01</strain>
    </source>
</reference>
<evidence type="ECO:0000313" key="2">
    <source>
        <dbReference type="Proteomes" id="UP000250235"/>
    </source>
</evidence>
<dbReference type="Proteomes" id="UP000250235">
    <property type="component" value="Unassembled WGS sequence"/>
</dbReference>
<evidence type="ECO:0000313" key="1">
    <source>
        <dbReference type="EMBL" id="KZV16346.1"/>
    </source>
</evidence>
<name>A0A2Z7A4F8_9LAMI</name>